<comment type="caution">
    <text evidence="1">The sequence shown here is derived from an EMBL/GenBank/DDBJ whole genome shotgun (WGS) entry which is preliminary data.</text>
</comment>
<dbReference type="OrthoDB" id="9067983at2"/>
<gene>
    <name evidence="1" type="ORF">EU555_34420</name>
</gene>
<accession>A0A4Z0NCX9</accession>
<reference evidence="1 2" key="1">
    <citation type="submission" date="2019-04" db="EMBL/GenBank/DDBJ databases">
        <authorList>
            <person name="Feng G."/>
            <person name="Zhu H."/>
        </authorList>
    </citation>
    <scope>NUCLEOTIDE SEQUENCE [LARGE SCALE GENOMIC DNA]</scope>
    <source>
        <strain evidence="1 2">6HR-1</strain>
    </source>
</reference>
<name>A0A4Z0NCX9_9HYPH</name>
<dbReference type="EMBL" id="SRLB01000059">
    <property type="protein sequence ID" value="TGD92632.1"/>
    <property type="molecule type" value="Genomic_DNA"/>
</dbReference>
<keyword evidence="2" id="KW-1185">Reference proteome</keyword>
<proteinExistence type="predicted"/>
<organism evidence="1 2">
    <name type="scientific">Methylobacterium nonmethylotrophicum</name>
    <dbReference type="NCBI Taxonomy" id="1141884"/>
    <lineage>
        <taxon>Bacteria</taxon>
        <taxon>Pseudomonadati</taxon>
        <taxon>Pseudomonadota</taxon>
        <taxon>Alphaproteobacteria</taxon>
        <taxon>Hyphomicrobiales</taxon>
        <taxon>Methylobacteriaceae</taxon>
        <taxon>Methylobacterium</taxon>
    </lineage>
</organism>
<evidence type="ECO:0000313" key="1">
    <source>
        <dbReference type="EMBL" id="TGD92632.1"/>
    </source>
</evidence>
<protein>
    <submittedName>
        <fullName evidence="1">DUF3987 domain-containing protein</fullName>
    </submittedName>
</protein>
<dbReference type="AlphaFoldDB" id="A0A4Z0NCX9"/>
<dbReference type="Proteomes" id="UP000297535">
    <property type="component" value="Unassembled WGS sequence"/>
</dbReference>
<dbReference type="Pfam" id="PF13148">
    <property type="entry name" value="DUF3987"/>
    <property type="match status" value="1"/>
</dbReference>
<dbReference type="InterPro" id="IPR025048">
    <property type="entry name" value="DUF3987"/>
</dbReference>
<sequence>MSYRTSLRRAISAYDSGAHRPAFDLQEVPCLDQPPRSSKATSPPAEIEKLPLFLPLPPAEPYPIQELGPVLGDAAAAIARKVQTPDSIAAQAVLAAASLAAQAHADVLMPYGQTRPLSLYLVTVAASGDRKSTADNEALWPIRRREEAMHSIFALEHQAWCIAHAAWSAERKKIEADRKLGFDDRKFALATLGPEPEPALRPVLTSAEPTFEGLVKAWPGMPAALGVFTAEGGQFTGGHGMAQENRLRTAAGFSILWDGQPVTRLRALDGVTILRGRRLAMHLMVQPDAAAEFLADPVLRDQGLLSRVLVAAPNSIAGTRRYRMPSPDDDAPLRVYRARILSLLEAPSPISVDRAQGLQPRELRMTLEAQDLWREFYDHVEEQCGPAGELRNVRDFAAKVAEHAGRIAGVLTIVDDVNASEISATTIGRAITLADWYVAEASRLQRAARTDPKLLRAQALLDWLRSHSANEIEFRDVLRLGPAPTRTKDAAEAALAILKAHGWIDEPTGRPRRIQLLGDETS</sequence>
<evidence type="ECO:0000313" key="2">
    <source>
        <dbReference type="Proteomes" id="UP000297535"/>
    </source>
</evidence>
<dbReference type="RefSeq" id="WP_135419811.1">
    <property type="nucleotide sequence ID" value="NZ_SRLB01000059.1"/>
</dbReference>